<gene>
    <name evidence="1" type="ORF">L3556_00910</name>
</gene>
<protein>
    <submittedName>
        <fullName evidence="1">Uncharacterized protein</fullName>
    </submittedName>
</protein>
<dbReference type="EMBL" id="JAKKUT010000001">
    <property type="protein sequence ID" value="MDG2989498.1"/>
    <property type="molecule type" value="Genomic_DNA"/>
</dbReference>
<keyword evidence="2" id="KW-1185">Reference proteome</keyword>
<name>A0ABT6EUH7_9SYNE</name>
<dbReference type="RefSeq" id="WP_277865421.1">
    <property type="nucleotide sequence ID" value="NZ_JAKKUT010000001.1"/>
</dbReference>
<evidence type="ECO:0000313" key="1">
    <source>
        <dbReference type="EMBL" id="MDG2989498.1"/>
    </source>
</evidence>
<comment type="caution">
    <text evidence="1">The sequence shown here is derived from an EMBL/GenBank/DDBJ whole genome shotgun (WGS) entry which is preliminary data.</text>
</comment>
<accession>A0ABT6EUH7</accession>
<dbReference type="Proteomes" id="UP001154265">
    <property type="component" value="Unassembled WGS sequence"/>
</dbReference>
<evidence type="ECO:0000313" key="2">
    <source>
        <dbReference type="Proteomes" id="UP001154265"/>
    </source>
</evidence>
<proteinExistence type="predicted"/>
<reference evidence="1" key="1">
    <citation type="journal article" date="2022" name="Genome Biol. Evol.">
        <title>A New Gene Family Diagnostic for Intracellular Biomineralization of Amorphous Ca Carbonates by Cyanobacteria.</title>
        <authorList>
            <person name="Benzerara K."/>
            <person name="Duprat E."/>
            <person name="Bitard-Feildel T."/>
            <person name="Caumes G."/>
            <person name="Cassier-Chauvat C."/>
            <person name="Chauvat F."/>
            <person name="Dezi M."/>
            <person name="Diop S.I."/>
            <person name="Gaschignard G."/>
            <person name="Gorgen S."/>
            <person name="Gugger M."/>
            <person name="Lopez-Garcia P."/>
            <person name="Millet M."/>
            <person name="Skouri-Panet F."/>
            <person name="Moreira D."/>
            <person name="Callebaut I."/>
        </authorList>
    </citation>
    <scope>NUCLEOTIDE SEQUENCE</scope>
    <source>
        <strain evidence="1">G9</strain>
    </source>
</reference>
<reference evidence="1" key="2">
    <citation type="submission" date="2022-01" db="EMBL/GenBank/DDBJ databases">
        <authorList>
            <person name="Zivanovic Y."/>
            <person name="Moreira D."/>
            <person name="Lopez-Garcia P."/>
        </authorList>
    </citation>
    <scope>NUCLEOTIDE SEQUENCE</scope>
    <source>
        <strain evidence="1">G9</strain>
    </source>
</reference>
<sequence>MQSPFSGGLDRFAAMSSDATMAQTMLSTLIGIGIGYCLSQENAQEQPTPQGSPNPYRNQTPIVTIVDLERWVMENQGQLPQAERILRDLAQLPQEQRVTQQLVRDLLPPARR</sequence>
<organism evidence="1 2">
    <name type="scientific">Candidatus Synechococcus calcipolaris G9</name>
    <dbReference type="NCBI Taxonomy" id="1497997"/>
    <lineage>
        <taxon>Bacteria</taxon>
        <taxon>Bacillati</taxon>
        <taxon>Cyanobacteriota</taxon>
        <taxon>Cyanophyceae</taxon>
        <taxon>Synechococcales</taxon>
        <taxon>Synechococcaceae</taxon>
        <taxon>Synechococcus</taxon>
    </lineage>
</organism>